<keyword evidence="2" id="KW-1185">Reference proteome</keyword>
<proteinExistence type="predicted"/>
<evidence type="ECO:0000313" key="2">
    <source>
        <dbReference type="Proteomes" id="UP000198336"/>
    </source>
</evidence>
<comment type="caution">
    <text evidence="1">The sequence shown here is derived from an EMBL/GenBank/DDBJ whole genome shotgun (WGS) entry which is preliminary data.</text>
</comment>
<gene>
    <name evidence="1" type="ORF">B0A75_12915</name>
</gene>
<accession>A0A226HXV0</accession>
<dbReference type="RefSeq" id="WP_089054698.1">
    <property type="nucleotide sequence ID" value="NZ_MUHA01000018.1"/>
</dbReference>
<name>A0A226HXV0_9FLAO</name>
<dbReference type="EMBL" id="MUHA01000018">
    <property type="protein sequence ID" value="OXA98962.1"/>
    <property type="molecule type" value="Genomic_DNA"/>
</dbReference>
<dbReference type="AlphaFoldDB" id="A0A226HXV0"/>
<reference evidence="1 2" key="1">
    <citation type="submission" date="2016-11" db="EMBL/GenBank/DDBJ databases">
        <title>Whole genomes of Flavobacteriaceae.</title>
        <authorList>
            <person name="Stine C."/>
            <person name="Li C."/>
            <person name="Tadesse D."/>
        </authorList>
    </citation>
    <scope>NUCLEOTIDE SEQUENCE [LARGE SCALE GENOMIC DNA]</scope>
    <source>
        <strain evidence="1 2">CCUG 59446</strain>
    </source>
</reference>
<sequence length="102" mass="11636">MTQNNIKLKELPRDTKFATLNSDNEDIILGEYLIATLIHNGTSFNQLLESANEIENKRERDDVKNIIINIVLDFINLNPKYIYLINDNDGASEFLNSIGLNP</sequence>
<evidence type="ECO:0000313" key="1">
    <source>
        <dbReference type="EMBL" id="OXA98962.1"/>
    </source>
</evidence>
<organism evidence="1 2">
    <name type="scientific">Flavobacterium oncorhynchi</name>
    <dbReference type="NCBI Taxonomy" id="728056"/>
    <lineage>
        <taxon>Bacteria</taxon>
        <taxon>Pseudomonadati</taxon>
        <taxon>Bacteroidota</taxon>
        <taxon>Flavobacteriia</taxon>
        <taxon>Flavobacteriales</taxon>
        <taxon>Flavobacteriaceae</taxon>
        <taxon>Flavobacterium</taxon>
    </lineage>
</organism>
<dbReference type="Proteomes" id="UP000198336">
    <property type="component" value="Unassembled WGS sequence"/>
</dbReference>
<protein>
    <submittedName>
        <fullName evidence="1">Uncharacterized protein</fullName>
    </submittedName>
</protein>